<proteinExistence type="predicted"/>
<name>A0AAD9JMV3_RIDPI</name>
<dbReference type="Proteomes" id="UP001209878">
    <property type="component" value="Unassembled WGS sequence"/>
</dbReference>
<dbReference type="InterPro" id="IPR050327">
    <property type="entry name" value="Proton-linked_MCT"/>
</dbReference>
<protein>
    <recommendedName>
        <fullName evidence="3">Major facilitator superfamily (MFS) profile domain-containing protein</fullName>
    </recommendedName>
</protein>
<evidence type="ECO:0000313" key="4">
    <source>
        <dbReference type="EMBL" id="KAK2156016.1"/>
    </source>
</evidence>
<feature type="transmembrane region" description="Helical" evidence="2">
    <location>
        <begin position="471"/>
        <end position="491"/>
    </location>
</feature>
<dbReference type="PANTHER" id="PTHR11360:SF260">
    <property type="entry name" value="MFS DOMAIN-CONTAINING PROTEIN"/>
    <property type="match status" value="1"/>
</dbReference>
<dbReference type="AlphaFoldDB" id="A0AAD9JMV3"/>
<feature type="transmembrane region" description="Helical" evidence="2">
    <location>
        <begin position="25"/>
        <end position="46"/>
    </location>
</feature>
<dbReference type="PROSITE" id="PS50850">
    <property type="entry name" value="MFS"/>
    <property type="match status" value="1"/>
</dbReference>
<gene>
    <name evidence="4" type="ORF">NP493_2012g00012</name>
</gene>
<dbReference type="PANTHER" id="PTHR11360">
    <property type="entry name" value="MONOCARBOXYLATE TRANSPORTER"/>
    <property type="match status" value="1"/>
</dbReference>
<dbReference type="FunFam" id="1.20.1250.20:FF:000505">
    <property type="entry name" value="Predicted protein"/>
    <property type="match status" value="1"/>
</dbReference>
<dbReference type="InterPro" id="IPR036259">
    <property type="entry name" value="MFS_trans_sf"/>
</dbReference>
<feature type="transmembrane region" description="Helical" evidence="2">
    <location>
        <begin position="117"/>
        <end position="146"/>
    </location>
</feature>
<keyword evidence="2" id="KW-0472">Membrane</keyword>
<evidence type="ECO:0000256" key="2">
    <source>
        <dbReference type="SAM" id="Phobius"/>
    </source>
</evidence>
<keyword evidence="5" id="KW-1185">Reference proteome</keyword>
<dbReference type="Gene3D" id="1.20.1250.20">
    <property type="entry name" value="MFS general substrate transporter like domains"/>
    <property type="match status" value="2"/>
</dbReference>
<reference evidence="4" key="1">
    <citation type="journal article" date="2023" name="Mol. Biol. Evol.">
        <title>Third-Generation Sequencing Reveals the Adaptive Role of the Epigenome in Three Deep-Sea Polychaetes.</title>
        <authorList>
            <person name="Perez M."/>
            <person name="Aroh O."/>
            <person name="Sun Y."/>
            <person name="Lan Y."/>
            <person name="Juniper S.K."/>
            <person name="Young C.R."/>
            <person name="Angers B."/>
            <person name="Qian P.Y."/>
        </authorList>
    </citation>
    <scope>NUCLEOTIDE SEQUENCE</scope>
    <source>
        <strain evidence="4">R07B-5</strain>
    </source>
</reference>
<keyword evidence="2" id="KW-0812">Transmembrane</keyword>
<comment type="caution">
    <text evidence="4">The sequence shown here is derived from an EMBL/GenBank/DDBJ whole genome shotgun (WGS) entry which is preliminary data.</text>
</comment>
<dbReference type="SUPFAM" id="SSF103473">
    <property type="entry name" value="MFS general substrate transporter"/>
    <property type="match status" value="1"/>
</dbReference>
<feature type="domain" description="Major facilitator superfamily (MFS) profile" evidence="3">
    <location>
        <begin position="30"/>
        <end position="525"/>
    </location>
</feature>
<dbReference type="Pfam" id="PF07690">
    <property type="entry name" value="MFS_1"/>
    <property type="match status" value="2"/>
</dbReference>
<sequence length="533" mass="58551">MDTETTPSTCASIHEQSKTEVEDRAWGLLILLGAFIAYFIADGWAYSFGVFFPYLIDHFQQGKGVTAVIGALLYGLPLLLSPIVCALVNVYSCRTVAICGGILLGTYLIVSSMAPSIMYLCIITGVLGSPGMAMTYVPSLVIVTYYFEERRGLATGLAVVGSGLGAFIFPLLVEYLTEVYGWRGMLLLIGAIAFHVVPSGLLYRPRQSSKKNENQHSEGVLRVNDAGRQYEVARSEFDLSQDRITRCLSQSTSALDGPRSASGSHHHCEISYESLEKTNDPMNILRHEKQHRSSCPELHVEITHKKCEISSTQSKNTNWLTTLKSEVLLLVKSMFDKSLVHNPPYLLFCFSSFIFYLWNGIPYLYLVDKAIIMKIPADAAAFLLSIIAIARTVGQVVMGYLGDHSKLNTVLLYAVVTAAAGLGTLLLPLCHTYSTLCVFATVFGLGVSVTYCLQMVILVQLVGLQTVTNAYGFLQLIQGIATLLGTPVAGWVFDWTGHYDYSFYAAGVWMLLSGLLLLPIPLIVRRQQKAPSE</sequence>
<feature type="transmembrane region" description="Helical" evidence="2">
    <location>
        <begin position="185"/>
        <end position="203"/>
    </location>
</feature>
<feature type="transmembrane region" description="Helical" evidence="2">
    <location>
        <begin position="95"/>
        <end position="111"/>
    </location>
</feature>
<feature type="transmembrane region" description="Helical" evidence="2">
    <location>
        <begin position="379"/>
        <end position="398"/>
    </location>
</feature>
<organism evidence="4 5">
    <name type="scientific">Ridgeia piscesae</name>
    <name type="common">Tubeworm</name>
    <dbReference type="NCBI Taxonomy" id="27915"/>
    <lineage>
        <taxon>Eukaryota</taxon>
        <taxon>Metazoa</taxon>
        <taxon>Spiralia</taxon>
        <taxon>Lophotrochozoa</taxon>
        <taxon>Annelida</taxon>
        <taxon>Polychaeta</taxon>
        <taxon>Sedentaria</taxon>
        <taxon>Canalipalpata</taxon>
        <taxon>Sabellida</taxon>
        <taxon>Siboglinidae</taxon>
        <taxon>Ridgeia</taxon>
    </lineage>
</organism>
<dbReference type="GO" id="GO:0016020">
    <property type="term" value="C:membrane"/>
    <property type="evidence" value="ECO:0007669"/>
    <property type="project" value="UniProtKB-SubCell"/>
</dbReference>
<feature type="transmembrane region" description="Helical" evidence="2">
    <location>
        <begin position="345"/>
        <end position="367"/>
    </location>
</feature>
<accession>A0AAD9JMV3</accession>
<dbReference type="EMBL" id="JAODUO010002010">
    <property type="protein sequence ID" value="KAK2156016.1"/>
    <property type="molecule type" value="Genomic_DNA"/>
</dbReference>
<feature type="transmembrane region" description="Helical" evidence="2">
    <location>
        <begin position="503"/>
        <end position="524"/>
    </location>
</feature>
<evidence type="ECO:0000259" key="3">
    <source>
        <dbReference type="PROSITE" id="PS50850"/>
    </source>
</evidence>
<feature type="transmembrane region" description="Helical" evidence="2">
    <location>
        <begin position="153"/>
        <end position="173"/>
    </location>
</feature>
<feature type="transmembrane region" description="Helical" evidence="2">
    <location>
        <begin position="66"/>
        <end position="88"/>
    </location>
</feature>
<feature type="transmembrane region" description="Helical" evidence="2">
    <location>
        <begin position="410"/>
        <end position="427"/>
    </location>
</feature>
<feature type="transmembrane region" description="Helical" evidence="2">
    <location>
        <begin position="433"/>
        <end position="459"/>
    </location>
</feature>
<dbReference type="InterPro" id="IPR011701">
    <property type="entry name" value="MFS"/>
</dbReference>
<dbReference type="CDD" id="cd17352">
    <property type="entry name" value="MFS_MCT_SLC16"/>
    <property type="match status" value="1"/>
</dbReference>
<keyword evidence="2" id="KW-1133">Transmembrane helix</keyword>
<evidence type="ECO:0000313" key="5">
    <source>
        <dbReference type="Proteomes" id="UP001209878"/>
    </source>
</evidence>
<dbReference type="GO" id="GO:0008028">
    <property type="term" value="F:monocarboxylic acid transmembrane transporter activity"/>
    <property type="evidence" value="ECO:0007669"/>
    <property type="project" value="TreeGrafter"/>
</dbReference>
<evidence type="ECO:0000256" key="1">
    <source>
        <dbReference type="ARBA" id="ARBA00004141"/>
    </source>
</evidence>
<dbReference type="InterPro" id="IPR020846">
    <property type="entry name" value="MFS_dom"/>
</dbReference>
<comment type="subcellular location">
    <subcellularLocation>
        <location evidence="1">Membrane</location>
        <topology evidence="1">Multi-pass membrane protein</topology>
    </subcellularLocation>
</comment>